<evidence type="ECO:0000313" key="2">
    <source>
        <dbReference type="Proteomes" id="UP001499951"/>
    </source>
</evidence>
<comment type="caution">
    <text evidence="1">The sequence shown here is derived from an EMBL/GenBank/DDBJ whole genome shotgun (WGS) entry which is preliminary data.</text>
</comment>
<keyword evidence="2" id="KW-1185">Reference proteome</keyword>
<dbReference type="PIRSF" id="PIRSF008546">
    <property type="entry name" value="UCP008546"/>
    <property type="match status" value="1"/>
</dbReference>
<dbReference type="EMBL" id="BAAADD010000003">
    <property type="protein sequence ID" value="GAA0565292.1"/>
    <property type="molecule type" value="Genomic_DNA"/>
</dbReference>
<dbReference type="Pfam" id="PF08837">
    <property type="entry name" value="DUF1810"/>
    <property type="match status" value="1"/>
</dbReference>
<proteinExistence type="predicted"/>
<dbReference type="RefSeq" id="WP_166933556.1">
    <property type="nucleotide sequence ID" value="NZ_BAAADD010000003.1"/>
</dbReference>
<protein>
    <submittedName>
        <fullName evidence="1">DUF1810 domain-containing protein</fullName>
    </submittedName>
</protein>
<dbReference type="InterPro" id="IPR036287">
    <property type="entry name" value="Rv1873-like_sf"/>
</dbReference>
<sequence length="136" mass="15524">MDEDLQRFVDAQARVIDHVRAELKAGTKKSHWMWFIFPQVKGLGHSETARRYAIHSLDEAHAYLAHPVLGPRLRECTRLVLAANKKAVGEIFGSPDDLKFRSSMTLFARATSEPLFRQALDKYFAGEEDPETVKRL</sequence>
<dbReference type="InterPro" id="IPR014937">
    <property type="entry name" value="DUF1810"/>
</dbReference>
<dbReference type="Gene3D" id="1.25.40.380">
    <property type="entry name" value="Protein of unknown function DUF1810"/>
    <property type="match status" value="1"/>
</dbReference>
<organism evidence="1 2">
    <name type="scientific">Rhizomicrobium electricum</name>
    <dbReference type="NCBI Taxonomy" id="480070"/>
    <lineage>
        <taxon>Bacteria</taxon>
        <taxon>Pseudomonadati</taxon>
        <taxon>Pseudomonadota</taxon>
        <taxon>Alphaproteobacteria</taxon>
        <taxon>Micropepsales</taxon>
        <taxon>Micropepsaceae</taxon>
        <taxon>Rhizomicrobium</taxon>
    </lineage>
</organism>
<gene>
    <name evidence="1" type="ORF">GCM10008942_12050</name>
</gene>
<evidence type="ECO:0000313" key="1">
    <source>
        <dbReference type="EMBL" id="GAA0565292.1"/>
    </source>
</evidence>
<accession>A0ABP3PHV9</accession>
<dbReference type="SUPFAM" id="SSF140736">
    <property type="entry name" value="Rv1873-like"/>
    <property type="match status" value="1"/>
</dbReference>
<name>A0ABP3PHV9_9PROT</name>
<dbReference type="Proteomes" id="UP001499951">
    <property type="component" value="Unassembled WGS sequence"/>
</dbReference>
<reference evidence="2" key="1">
    <citation type="journal article" date="2019" name="Int. J. Syst. Evol. Microbiol.">
        <title>The Global Catalogue of Microorganisms (GCM) 10K type strain sequencing project: providing services to taxonomists for standard genome sequencing and annotation.</title>
        <authorList>
            <consortium name="The Broad Institute Genomics Platform"/>
            <consortium name="The Broad Institute Genome Sequencing Center for Infectious Disease"/>
            <person name="Wu L."/>
            <person name="Ma J."/>
        </authorList>
    </citation>
    <scope>NUCLEOTIDE SEQUENCE [LARGE SCALE GENOMIC DNA]</scope>
    <source>
        <strain evidence="2">JCM 15089</strain>
    </source>
</reference>